<evidence type="ECO:0000256" key="1">
    <source>
        <dbReference type="ARBA" id="ARBA00022475"/>
    </source>
</evidence>
<keyword evidence="2 6" id="KW-0732">Signal</keyword>
<dbReference type="PANTHER" id="PTHR43649">
    <property type="entry name" value="ARABINOSE-BINDING PROTEIN-RELATED"/>
    <property type="match status" value="1"/>
</dbReference>
<feature type="signal peptide" evidence="6">
    <location>
        <begin position="1"/>
        <end position="24"/>
    </location>
</feature>
<organism evidence="7 8">
    <name type="scientific">Pseudonocardia humida</name>
    <dbReference type="NCBI Taxonomy" id="2800819"/>
    <lineage>
        <taxon>Bacteria</taxon>
        <taxon>Bacillati</taxon>
        <taxon>Actinomycetota</taxon>
        <taxon>Actinomycetes</taxon>
        <taxon>Pseudonocardiales</taxon>
        <taxon>Pseudonocardiaceae</taxon>
        <taxon>Pseudonocardia</taxon>
    </lineage>
</organism>
<evidence type="ECO:0000256" key="6">
    <source>
        <dbReference type="SAM" id="SignalP"/>
    </source>
</evidence>
<dbReference type="Pfam" id="PF01547">
    <property type="entry name" value="SBP_bac_1"/>
    <property type="match status" value="1"/>
</dbReference>
<dbReference type="Gene3D" id="3.40.190.10">
    <property type="entry name" value="Periplasmic binding protein-like II"/>
    <property type="match status" value="1"/>
</dbReference>
<keyword evidence="8" id="KW-1185">Reference proteome</keyword>
<dbReference type="SUPFAM" id="SSF53850">
    <property type="entry name" value="Periplasmic binding protein-like II"/>
    <property type="match status" value="1"/>
</dbReference>
<dbReference type="Proteomes" id="UP001165283">
    <property type="component" value="Unassembled WGS sequence"/>
</dbReference>
<proteinExistence type="predicted"/>
<dbReference type="RefSeq" id="WP_252435644.1">
    <property type="nucleotide sequence ID" value="NZ_JAGSOV010000009.1"/>
</dbReference>
<keyword evidence="4" id="KW-0564">Palmitate</keyword>
<evidence type="ECO:0000313" key="8">
    <source>
        <dbReference type="Proteomes" id="UP001165283"/>
    </source>
</evidence>
<keyword evidence="3" id="KW-0472">Membrane</keyword>
<dbReference type="InterPro" id="IPR006059">
    <property type="entry name" value="SBP"/>
</dbReference>
<accession>A0ABT0ZTL5</accession>
<feature type="chain" id="PRO_5045248377" evidence="6">
    <location>
        <begin position="25"/>
        <end position="450"/>
    </location>
</feature>
<name>A0ABT0ZTL5_9PSEU</name>
<keyword evidence="5" id="KW-0449">Lipoprotein</keyword>
<comment type="caution">
    <text evidence="7">The sequence shown here is derived from an EMBL/GenBank/DDBJ whole genome shotgun (WGS) entry which is preliminary data.</text>
</comment>
<evidence type="ECO:0000256" key="2">
    <source>
        <dbReference type="ARBA" id="ARBA00022729"/>
    </source>
</evidence>
<gene>
    <name evidence="7" type="ORF">KDL28_03090</name>
</gene>
<sequence>MRNHRPGRLLAVTAAVVTTVAVTAACGGGGDPGPGGTTAAGACEPAPPGTKVELTFTSWVPGMQKTVDLWNQNNPDIQVKYTEVVGGNDGTYQAYANQIKAGTTGDLGMIEFDNLPSFRLQNGLADIGGCQPVAEGIDGYPEWTRTQVSFGEEGAVYGVPQDVGPLALYYRKDLYDAAGLKPPATWDEYAQQAAQIQAQGGLIGNFMPDQPAWFTALAWQNGARWFTVGDDGTWKVDMTDPKTLQVAEFWQKLIDAEQVNTIPGIGDVEWQALDAGQEWTLIGAPWTAKLIETNVPSGNGKWAVAPLPQWSAGGTAGGSWGGSTTVVWAGSAHPYEAAKFAMWAFGDPAALALNNENGGQFPAHTGQTDLPALSEPSAYFGGQVIWTEFAKANDQVDPSFAWGPTMTDTYDTLSNGFGQAVNGQAKLADVLGDAQARTIETMKAQAIQVG</sequence>
<evidence type="ECO:0000256" key="4">
    <source>
        <dbReference type="ARBA" id="ARBA00023139"/>
    </source>
</evidence>
<evidence type="ECO:0000256" key="3">
    <source>
        <dbReference type="ARBA" id="ARBA00023136"/>
    </source>
</evidence>
<dbReference type="PANTHER" id="PTHR43649:SF33">
    <property type="entry name" value="POLYGALACTURONAN_RHAMNOGALACTURONAN-BINDING PROTEIN YTCQ"/>
    <property type="match status" value="1"/>
</dbReference>
<dbReference type="InterPro" id="IPR050490">
    <property type="entry name" value="Bact_solute-bd_prot1"/>
</dbReference>
<protein>
    <submittedName>
        <fullName evidence="7">Extracellular solute-binding protein</fullName>
    </submittedName>
</protein>
<reference evidence="7" key="1">
    <citation type="submission" date="2021-04" db="EMBL/GenBank/DDBJ databases">
        <title>Pseudonocardia sp. nov., isolated from sandy soil of mangrove forest.</title>
        <authorList>
            <person name="Zan Z."/>
            <person name="Huang R."/>
            <person name="Liu W."/>
        </authorList>
    </citation>
    <scope>NUCLEOTIDE SEQUENCE</scope>
    <source>
        <strain evidence="7">S2-4</strain>
    </source>
</reference>
<dbReference type="PROSITE" id="PS51257">
    <property type="entry name" value="PROKAR_LIPOPROTEIN"/>
    <property type="match status" value="1"/>
</dbReference>
<keyword evidence="1" id="KW-1003">Cell membrane</keyword>
<evidence type="ECO:0000313" key="7">
    <source>
        <dbReference type="EMBL" id="MCO1654035.1"/>
    </source>
</evidence>
<evidence type="ECO:0000256" key="5">
    <source>
        <dbReference type="ARBA" id="ARBA00023288"/>
    </source>
</evidence>
<dbReference type="EMBL" id="JAGSOV010000009">
    <property type="protein sequence ID" value="MCO1654035.1"/>
    <property type="molecule type" value="Genomic_DNA"/>
</dbReference>